<proteinExistence type="predicted"/>
<dbReference type="Proteomes" id="UP001178507">
    <property type="component" value="Unassembled WGS sequence"/>
</dbReference>
<accession>A0AA36JCS2</accession>
<feature type="compositionally biased region" description="Basic and acidic residues" evidence="1">
    <location>
        <begin position="1"/>
        <end position="12"/>
    </location>
</feature>
<evidence type="ECO:0000256" key="1">
    <source>
        <dbReference type="SAM" id="MobiDB-lite"/>
    </source>
</evidence>
<organism evidence="2 3">
    <name type="scientific">Effrenium voratum</name>
    <dbReference type="NCBI Taxonomy" id="2562239"/>
    <lineage>
        <taxon>Eukaryota</taxon>
        <taxon>Sar</taxon>
        <taxon>Alveolata</taxon>
        <taxon>Dinophyceae</taxon>
        <taxon>Suessiales</taxon>
        <taxon>Symbiodiniaceae</taxon>
        <taxon>Effrenium</taxon>
    </lineage>
</organism>
<comment type="caution">
    <text evidence="2">The sequence shown here is derived from an EMBL/GenBank/DDBJ whole genome shotgun (WGS) entry which is preliminary data.</text>
</comment>
<feature type="non-terminal residue" evidence="2">
    <location>
        <position position="130"/>
    </location>
</feature>
<protein>
    <submittedName>
        <fullName evidence="2">Uncharacterized protein</fullName>
    </submittedName>
</protein>
<dbReference type="EMBL" id="CAUJNA010003511">
    <property type="protein sequence ID" value="CAJ1403847.1"/>
    <property type="molecule type" value="Genomic_DNA"/>
</dbReference>
<evidence type="ECO:0000313" key="2">
    <source>
        <dbReference type="EMBL" id="CAJ1403847.1"/>
    </source>
</evidence>
<evidence type="ECO:0000313" key="3">
    <source>
        <dbReference type="Proteomes" id="UP001178507"/>
    </source>
</evidence>
<gene>
    <name evidence="2" type="ORF">EVOR1521_LOCUS26420</name>
</gene>
<feature type="compositionally biased region" description="Basic and acidic residues" evidence="1">
    <location>
        <begin position="20"/>
        <end position="33"/>
    </location>
</feature>
<dbReference type="AlphaFoldDB" id="A0AA36JCS2"/>
<sequence length="130" mass="14987">IAHLSESRRDSLQDTPLGDVPKDLPDQPAEKTVAEVQCSDVDIDATAQSWWSEGRRLVIQRCSPGALSLQKWHRVEEVRHCNRLEHYLHSFRQRFPGTLDCDALVNKAGSRRRDPVLPRLSNRQVQSHWK</sequence>
<keyword evidence="3" id="KW-1185">Reference proteome</keyword>
<name>A0AA36JCS2_9DINO</name>
<reference evidence="2" key="1">
    <citation type="submission" date="2023-08" db="EMBL/GenBank/DDBJ databases">
        <authorList>
            <person name="Chen Y."/>
            <person name="Shah S."/>
            <person name="Dougan E. K."/>
            <person name="Thang M."/>
            <person name="Chan C."/>
        </authorList>
    </citation>
    <scope>NUCLEOTIDE SEQUENCE</scope>
</reference>
<feature type="region of interest" description="Disordered" evidence="1">
    <location>
        <begin position="1"/>
        <end position="35"/>
    </location>
</feature>